<dbReference type="PRINTS" id="PR00237">
    <property type="entry name" value="GPCRRHODOPSN"/>
</dbReference>
<reference evidence="13" key="2">
    <citation type="journal article" date="2021" name="Genome Biol. Evol.">
        <title>Developing a high-quality reference genome for a parasitic bivalve with doubly uniparental inheritance (Bivalvia: Unionida).</title>
        <authorList>
            <person name="Smith C.H."/>
        </authorList>
    </citation>
    <scope>NUCLEOTIDE SEQUENCE</scope>
    <source>
        <strain evidence="13">CHS0354</strain>
        <tissue evidence="13">Mantle</tissue>
    </source>
</reference>
<name>A0AAE0SJC0_9BIVA</name>
<evidence type="ECO:0000256" key="3">
    <source>
        <dbReference type="ARBA" id="ARBA00022692"/>
    </source>
</evidence>
<keyword evidence="7 9" id="KW-0675">Receptor</keyword>
<evidence type="ECO:0000313" key="14">
    <source>
        <dbReference type="Proteomes" id="UP001195483"/>
    </source>
</evidence>
<dbReference type="GO" id="GO:0004930">
    <property type="term" value="F:G protein-coupled receptor activity"/>
    <property type="evidence" value="ECO:0007669"/>
    <property type="project" value="UniProtKB-KW"/>
</dbReference>
<dbReference type="InterPro" id="IPR017452">
    <property type="entry name" value="GPCR_Rhodpsn_7TM"/>
</dbReference>
<feature type="transmembrane region" description="Helical" evidence="11">
    <location>
        <begin position="450"/>
        <end position="472"/>
    </location>
</feature>
<reference evidence="13" key="3">
    <citation type="submission" date="2023-05" db="EMBL/GenBank/DDBJ databases">
        <authorList>
            <person name="Smith C.H."/>
        </authorList>
    </citation>
    <scope>NUCLEOTIDE SEQUENCE</scope>
    <source>
        <strain evidence="13">CHS0354</strain>
        <tissue evidence="13">Mantle</tissue>
    </source>
</reference>
<sequence>MNMSMNNCYTNGSLIPVSGNETESIRGYSIPHIIIASIFVAIIMFVIVFGNLLVVVAIATDKNLKSTQHWFIASLAVADFLLGLVIMPFSLANELMGYWYFGYVWCDLWKAIDVLLCTASILSICLVSLDRYWSIIKPVEYSGQRTPTRAALMIAAVWILSAVICVPPLIGWKNPLPEADYPLCLLSADIGYVLYSTMGSFYIPCVIMVFVYGKIFIAARSRARRNMGKNSNCSNVNEIEITKSATSSSKGLTNGRRMSCETVMECKNYEESIAKSAEVTAVVSSETNPSNVNKKSNLILTDSDDTDTVIKSKPGSDTDTTTVKSDKLINNNKHPNENVNGSSADRTEYYMEGSISEVRNENRPKIDVLKENIVHELECTDTLEKVLQPSLDRQSNHHNEILSMHTLSMELTKKRSRHSSAKSIKGWRTASLREHERQRKKLAKARERRATLVLGLIMVAFILCWFPFFTLYIITSLCRCIGDIVFAVVFWAGYCNSALNPIIYTVFNRDFRHAFHRILFVKLRHCQCR</sequence>
<dbReference type="SUPFAM" id="SSF81321">
    <property type="entry name" value="Family A G protein-coupled receptor-like"/>
    <property type="match status" value="1"/>
</dbReference>
<evidence type="ECO:0000256" key="11">
    <source>
        <dbReference type="SAM" id="Phobius"/>
    </source>
</evidence>
<evidence type="ECO:0000256" key="5">
    <source>
        <dbReference type="ARBA" id="ARBA00023040"/>
    </source>
</evidence>
<keyword evidence="8 9" id="KW-0807">Transducer</keyword>
<keyword evidence="4 11" id="KW-1133">Transmembrane helix</keyword>
<feature type="compositionally biased region" description="Polar residues" evidence="10">
    <location>
        <begin position="328"/>
        <end position="344"/>
    </location>
</feature>
<evidence type="ECO:0000256" key="2">
    <source>
        <dbReference type="ARBA" id="ARBA00022475"/>
    </source>
</evidence>
<keyword evidence="3 9" id="KW-0812">Transmembrane</keyword>
<dbReference type="Gene3D" id="1.20.1070.10">
    <property type="entry name" value="Rhodopsin 7-helix transmembrane proteins"/>
    <property type="match status" value="2"/>
</dbReference>
<dbReference type="AlphaFoldDB" id="A0AAE0SJC0"/>
<evidence type="ECO:0000256" key="8">
    <source>
        <dbReference type="ARBA" id="ARBA00023224"/>
    </source>
</evidence>
<dbReference type="PANTHER" id="PTHR24248:SF189">
    <property type="entry name" value="ALPHA2-ADRENERGIC-LIKE OCTOPAMINE RECEPTOR, ISOFORM B"/>
    <property type="match status" value="1"/>
</dbReference>
<feature type="transmembrane region" description="Helical" evidence="11">
    <location>
        <begin position="150"/>
        <end position="172"/>
    </location>
</feature>
<dbReference type="PROSITE" id="PS50262">
    <property type="entry name" value="G_PROTEIN_RECEP_F1_2"/>
    <property type="match status" value="1"/>
</dbReference>
<feature type="transmembrane region" description="Helical" evidence="11">
    <location>
        <begin position="111"/>
        <end position="129"/>
    </location>
</feature>
<evidence type="ECO:0000256" key="9">
    <source>
        <dbReference type="RuleBase" id="RU000688"/>
    </source>
</evidence>
<dbReference type="EMBL" id="JAEAOA010000531">
    <property type="protein sequence ID" value="KAK3593062.1"/>
    <property type="molecule type" value="Genomic_DNA"/>
</dbReference>
<dbReference type="Pfam" id="PF00001">
    <property type="entry name" value="7tm_1"/>
    <property type="match status" value="1"/>
</dbReference>
<feature type="domain" description="G-protein coupled receptors family 1 profile" evidence="12">
    <location>
        <begin position="50"/>
        <end position="504"/>
    </location>
</feature>
<feature type="region of interest" description="Disordered" evidence="10">
    <location>
        <begin position="306"/>
        <end position="344"/>
    </location>
</feature>
<feature type="transmembrane region" description="Helical" evidence="11">
    <location>
        <begin position="484"/>
        <end position="507"/>
    </location>
</feature>
<comment type="similarity">
    <text evidence="9">Belongs to the G-protein coupled receptor 1 family.</text>
</comment>
<evidence type="ECO:0000256" key="6">
    <source>
        <dbReference type="ARBA" id="ARBA00023136"/>
    </source>
</evidence>
<gene>
    <name evidence="13" type="ORF">CHS0354_007853</name>
</gene>
<accession>A0AAE0SJC0</accession>
<dbReference type="PROSITE" id="PS00237">
    <property type="entry name" value="G_PROTEIN_RECEP_F1_1"/>
    <property type="match status" value="1"/>
</dbReference>
<evidence type="ECO:0000259" key="12">
    <source>
        <dbReference type="PROSITE" id="PS50262"/>
    </source>
</evidence>
<evidence type="ECO:0000256" key="10">
    <source>
        <dbReference type="SAM" id="MobiDB-lite"/>
    </source>
</evidence>
<keyword evidence="6 11" id="KW-0472">Membrane</keyword>
<feature type="transmembrane region" description="Helical" evidence="11">
    <location>
        <begin position="192"/>
        <end position="217"/>
    </location>
</feature>
<feature type="transmembrane region" description="Helical" evidence="11">
    <location>
        <begin position="70"/>
        <end position="91"/>
    </location>
</feature>
<dbReference type="SMART" id="SM01381">
    <property type="entry name" value="7TM_GPCR_Srsx"/>
    <property type="match status" value="1"/>
</dbReference>
<dbReference type="GO" id="GO:0005886">
    <property type="term" value="C:plasma membrane"/>
    <property type="evidence" value="ECO:0007669"/>
    <property type="project" value="UniProtKB-SubCell"/>
</dbReference>
<keyword evidence="14" id="KW-1185">Reference proteome</keyword>
<organism evidence="13 14">
    <name type="scientific">Potamilus streckersoni</name>
    <dbReference type="NCBI Taxonomy" id="2493646"/>
    <lineage>
        <taxon>Eukaryota</taxon>
        <taxon>Metazoa</taxon>
        <taxon>Spiralia</taxon>
        <taxon>Lophotrochozoa</taxon>
        <taxon>Mollusca</taxon>
        <taxon>Bivalvia</taxon>
        <taxon>Autobranchia</taxon>
        <taxon>Heteroconchia</taxon>
        <taxon>Palaeoheterodonta</taxon>
        <taxon>Unionida</taxon>
        <taxon>Unionoidea</taxon>
        <taxon>Unionidae</taxon>
        <taxon>Ambleminae</taxon>
        <taxon>Lampsilini</taxon>
        <taxon>Potamilus</taxon>
    </lineage>
</organism>
<evidence type="ECO:0000313" key="13">
    <source>
        <dbReference type="EMBL" id="KAK3593062.1"/>
    </source>
</evidence>
<feature type="transmembrane region" description="Helical" evidence="11">
    <location>
        <begin position="33"/>
        <end position="58"/>
    </location>
</feature>
<proteinExistence type="inferred from homology"/>
<evidence type="ECO:0000256" key="4">
    <source>
        <dbReference type="ARBA" id="ARBA00022989"/>
    </source>
</evidence>
<dbReference type="InterPro" id="IPR000276">
    <property type="entry name" value="GPCR_Rhodpsn"/>
</dbReference>
<dbReference type="Proteomes" id="UP001195483">
    <property type="component" value="Unassembled WGS sequence"/>
</dbReference>
<protein>
    <recommendedName>
        <fullName evidence="12">G-protein coupled receptors family 1 profile domain-containing protein</fullName>
    </recommendedName>
</protein>
<keyword evidence="5 9" id="KW-0297">G-protein coupled receptor</keyword>
<evidence type="ECO:0000256" key="7">
    <source>
        <dbReference type="ARBA" id="ARBA00023170"/>
    </source>
</evidence>
<comment type="subcellular location">
    <subcellularLocation>
        <location evidence="1">Cell membrane</location>
        <topology evidence="1">Multi-pass membrane protein</topology>
    </subcellularLocation>
</comment>
<comment type="caution">
    <text evidence="13">The sequence shown here is derived from an EMBL/GenBank/DDBJ whole genome shotgun (WGS) entry which is preliminary data.</text>
</comment>
<dbReference type="PANTHER" id="PTHR24248">
    <property type="entry name" value="ADRENERGIC RECEPTOR-RELATED G-PROTEIN COUPLED RECEPTOR"/>
    <property type="match status" value="1"/>
</dbReference>
<evidence type="ECO:0000256" key="1">
    <source>
        <dbReference type="ARBA" id="ARBA00004651"/>
    </source>
</evidence>
<keyword evidence="2" id="KW-1003">Cell membrane</keyword>
<reference evidence="13" key="1">
    <citation type="journal article" date="2021" name="Genome Biol. Evol.">
        <title>A High-Quality Reference Genome for a Parasitic Bivalve with Doubly Uniparental Inheritance (Bivalvia: Unionida).</title>
        <authorList>
            <person name="Smith C.H."/>
        </authorList>
    </citation>
    <scope>NUCLEOTIDE SEQUENCE</scope>
    <source>
        <strain evidence="13">CHS0354</strain>
    </source>
</reference>